<reference evidence="4 5" key="1">
    <citation type="submission" date="2017-10" db="EMBL/GenBank/DDBJ databases">
        <title>A novel species of cold-tolerant Malassezia isolated from bats.</title>
        <authorList>
            <person name="Lorch J.M."/>
            <person name="Palmer J.M."/>
            <person name="Vanderwolf K.J."/>
            <person name="Schmidt K.Z."/>
            <person name="Verant M.L."/>
            <person name="Weller T.J."/>
            <person name="Blehert D.S."/>
        </authorList>
    </citation>
    <scope>NUCLEOTIDE SEQUENCE [LARGE SCALE GENOMIC DNA]</scope>
    <source>
        <strain evidence="4 5">NWHC:44797-103</strain>
    </source>
</reference>
<keyword evidence="5" id="KW-1185">Reference proteome</keyword>
<dbReference type="GO" id="GO:0003700">
    <property type="term" value="F:DNA-binding transcription factor activity"/>
    <property type="evidence" value="ECO:0007669"/>
    <property type="project" value="InterPro"/>
</dbReference>
<feature type="DNA-binding region" description="Fork-head" evidence="2">
    <location>
        <begin position="5"/>
        <end position="94"/>
    </location>
</feature>
<evidence type="ECO:0000256" key="1">
    <source>
        <dbReference type="ARBA" id="ARBA00023125"/>
    </source>
</evidence>
<dbReference type="InterPro" id="IPR036390">
    <property type="entry name" value="WH_DNA-bd_sf"/>
</dbReference>
<dbReference type="STRING" id="2020962.A0A2N1JDX6"/>
<dbReference type="SMART" id="SM00339">
    <property type="entry name" value="FH"/>
    <property type="match status" value="1"/>
</dbReference>
<accession>A0A2N1JDX6</accession>
<proteinExistence type="predicted"/>
<evidence type="ECO:0000259" key="3">
    <source>
        <dbReference type="PROSITE" id="PS50039"/>
    </source>
</evidence>
<keyword evidence="2" id="KW-0539">Nucleus</keyword>
<dbReference type="Proteomes" id="UP000232875">
    <property type="component" value="Unassembled WGS sequence"/>
</dbReference>
<dbReference type="Pfam" id="PF00250">
    <property type="entry name" value="Forkhead"/>
    <property type="match status" value="1"/>
</dbReference>
<dbReference type="GO" id="GO:0005634">
    <property type="term" value="C:nucleus"/>
    <property type="evidence" value="ECO:0007669"/>
    <property type="project" value="UniProtKB-SubCell"/>
</dbReference>
<name>A0A2N1JDX6_9BASI</name>
<dbReference type="PROSITE" id="PS50039">
    <property type="entry name" value="FORK_HEAD_3"/>
    <property type="match status" value="1"/>
</dbReference>
<protein>
    <recommendedName>
        <fullName evidence="3">Fork-head domain-containing protein</fullName>
    </recommendedName>
</protein>
<sequence length="160" mass="17992">MTSSNLRLNWTEIICVTISNSPEGRLVVQDLLEAMCDRFPIIREWATGNDWEARVKNRIKSTLSIKGHLFIKVSKPNNTNKKGCWWTLSREAEEACQAGRISEYLRGGSRSFSNTHFAGENISLFQTPTPDPTSVDVDSLRMKECGGQQGICIPFELQIA</sequence>
<dbReference type="InterPro" id="IPR036388">
    <property type="entry name" value="WH-like_DNA-bd_sf"/>
</dbReference>
<dbReference type="AlphaFoldDB" id="A0A2N1JDX6"/>
<dbReference type="SUPFAM" id="SSF46785">
    <property type="entry name" value="Winged helix' DNA-binding domain"/>
    <property type="match status" value="1"/>
</dbReference>
<dbReference type="EMBL" id="KZ454988">
    <property type="protein sequence ID" value="PKI84751.1"/>
    <property type="molecule type" value="Genomic_DNA"/>
</dbReference>
<evidence type="ECO:0000313" key="5">
    <source>
        <dbReference type="Proteomes" id="UP000232875"/>
    </source>
</evidence>
<dbReference type="InterPro" id="IPR001766">
    <property type="entry name" value="Fork_head_dom"/>
</dbReference>
<dbReference type="Gene3D" id="1.10.10.10">
    <property type="entry name" value="Winged helix-like DNA-binding domain superfamily/Winged helix DNA-binding domain"/>
    <property type="match status" value="1"/>
</dbReference>
<feature type="domain" description="Fork-head" evidence="3">
    <location>
        <begin position="5"/>
        <end position="94"/>
    </location>
</feature>
<evidence type="ECO:0000313" key="4">
    <source>
        <dbReference type="EMBL" id="PKI84751.1"/>
    </source>
</evidence>
<comment type="subcellular location">
    <subcellularLocation>
        <location evidence="2">Nucleus</location>
    </subcellularLocation>
</comment>
<organism evidence="4 5">
    <name type="scientific">Malassezia vespertilionis</name>
    <dbReference type="NCBI Taxonomy" id="2020962"/>
    <lineage>
        <taxon>Eukaryota</taxon>
        <taxon>Fungi</taxon>
        <taxon>Dikarya</taxon>
        <taxon>Basidiomycota</taxon>
        <taxon>Ustilaginomycotina</taxon>
        <taxon>Malasseziomycetes</taxon>
        <taxon>Malasseziales</taxon>
        <taxon>Malasseziaceae</taxon>
        <taxon>Malassezia</taxon>
    </lineage>
</organism>
<dbReference type="OrthoDB" id="5954824at2759"/>
<evidence type="ECO:0000256" key="2">
    <source>
        <dbReference type="PROSITE-ProRule" id="PRU00089"/>
    </source>
</evidence>
<dbReference type="GO" id="GO:0043565">
    <property type="term" value="F:sequence-specific DNA binding"/>
    <property type="evidence" value="ECO:0007669"/>
    <property type="project" value="InterPro"/>
</dbReference>
<keyword evidence="1 2" id="KW-0238">DNA-binding</keyword>
<gene>
    <name evidence="4" type="ORF">MVES_001082</name>
</gene>